<dbReference type="InterPro" id="IPR046947">
    <property type="entry name" value="LytR-like"/>
</dbReference>
<dbReference type="Gene3D" id="3.40.50.2300">
    <property type="match status" value="1"/>
</dbReference>
<keyword evidence="1" id="KW-0963">Cytoplasm</keyword>
<gene>
    <name evidence="7" type="ORF">H5R63_04565</name>
    <name evidence="6" type="ORF">H5R64_05900</name>
</gene>
<dbReference type="AlphaFoldDB" id="A0A7W3TZV7"/>
<dbReference type="InterPro" id="IPR007492">
    <property type="entry name" value="LytTR_DNA-bd_dom"/>
</dbReference>
<comment type="caution">
    <text evidence="7">The sequence shown here is derived from an EMBL/GenBank/DDBJ whole genome shotgun (WGS) entry which is preliminary data.</text>
</comment>
<evidence type="ECO:0000313" key="6">
    <source>
        <dbReference type="EMBL" id="MBB1063295.1"/>
    </source>
</evidence>
<dbReference type="Gene3D" id="2.40.50.1020">
    <property type="entry name" value="LytTr DNA-binding domain"/>
    <property type="match status" value="1"/>
</dbReference>
<dbReference type="InterPro" id="IPR001789">
    <property type="entry name" value="Sig_transdc_resp-reg_receiver"/>
</dbReference>
<evidence type="ECO:0000256" key="2">
    <source>
        <dbReference type="ARBA" id="ARBA00023012"/>
    </source>
</evidence>
<keyword evidence="2" id="KW-0902">Two-component regulatory system</keyword>
<keyword evidence="9" id="KW-1185">Reference proteome</keyword>
<evidence type="ECO:0000256" key="1">
    <source>
        <dbReference type="ARBA" id="ARBA00022490"/>
    </source>
</evidence>
<evidence type="ECO:0000313" key="7">
    <source>
        <dbReference type="EMBL" id="MBB1086065.1"/>
    </source>
</evidence>
<proteinExistence type="predicted"/>
<organism evidence="7 8">
    <name type="scientific">Limosilactobacillus fastidiosus</name>
    <dbReference type="NCBI Taxonomy" id="2759855"/>
    <lineage>
        <taxon>Bacteria</taxon>
        <taxon>Bacillati</taxon>
        <taxon>Bacillota</taxon>
        <taxon>Bacilli</taxon>
        <taxon>Lactobacillales</taxon>
        <taxon>Lactobacillaceae</taxon>
        <taxon>Limosilactobacillus</taxon>
    </lineage>
</organism>
<dbReference type="Pfam" id="PF04397">
    <property type="entry name" value="LytTR"/>
    <property type="match status" value="1"/>
</dbReference>
<keyword evidence="3" id="KW-0010">Activator</keyword>
<dbReference type="Proteomes" id="UP000544052">
    <property type="component" value="Unassembled WGS sequence"/>
</dbReference>
<dbReference type="GO" id="GO:0000156">
    <property type="term" value="F:phosphorelay response regulator activity"/>
    <property type="evidence" value="ECO:0007669"/>
    <property type="project" value="InterPro"/>
</dbReference>
<dbReference type="EMBL" id="JACIUZ010000039">
    <property type="protein sequence ID" value="MBB1063295.1"/>
    <property type="molecule type" value="Genomic_DNA"/>
</dbReference>
<dbReference type="RefSeq" id="WP_182580950.1">
    <property type="nucleotide sequence ID" value="NZ_JACIUY010000050.1"/>
</dbReference>
<dbReference type="PANTHER" id="PTHR37299:SF3">
    <property type="entry name" value="STAGE 0 SPORULATION PROTEIN A HOMOLOG"/>
    <property type="match status" value="1"/>
</dbReference>
<dbReference type="SUPFAM" id="SSF52172">
    <property type="entry name" value="CheY-like"/>
    <property type="match status" value="1"/>
</dbReference>
<evidence type="ECO:0000259" key="5">
    <source>
        <dbReference type="PROSITE" id="PS50930"/>
    </source>
</evidence>
<dbReference type="Proteomes" id="UP000518255">
    <property type="component" value="Unassembled WGS sequence"/>
</dbReference>
<reference evidence="8 9" key="1">
    <citation type="submission" date="2020-07" db="EMBL/GenBank/DDBJ databases">
        <title>Description of Limosilactobacillus balticus sp. nov., Limosilactobacillus agrestis sp. nov., Limosilactobacillus albertensis sp. nov., Limosilactobacillus rudii sp. nov., Limosilactobacillus fastidiosus sp. nov., five novel Limosilactobacillus species isolated from the vertebrate gastrointestinal tract, and proposal of 6 subspecies of Limosilactobacillus reuteri adapted to the gastrointestinal tract of specific vertebrate hosts.</title>
        <authorList>
            <person name="Li F."/>
            <person name="Cheng C."/>
            <person name="Zheng J."/>
            <person name="Quevedo R.M."/>
            <person name="Li J."/>
            <person name="Roos S."/>
            <person name="Gaenzle M.G."/>
            <person name="Walter J."/>
        </authorList>
    </citation>
    <scope>NUCLEOTIDE SEQUENCE [LARGE SCALE GENOMIC DNA]</scope>
    <source>
        <strain evidence="7 8">WF-MA3-C</strain>
        <strain evidence="6 9">WF-MO7-1</strain>
    </source>
</reference>
<evidence type="ECO:0000313" key="8">
    <source>
        <dbReference type="Proteomes" id="UP000518255"/>
    </source>
</evidence>
<protein>
    <submittedName>
        <fullName evidence="7">DNA-binding response regulator</fullName>
    </submittedName>
</protein>
<evidence type="ECO:0000256" key="4">
    <source>
        <dbReference type="ARBA" id="ARBA00037164"/>
    </source>
</evidence>
<name>A0A7W3TZV7_9LACO</name>
<keyword evidence="7" id="KW-0238">DNA-binding</keyword>
<evidence type="ECO:0000256" key="3">
    <source>
        <dbReference type="ARBA" id="ARBA00023159"/>
    </source>
</evidence>
<accession>A0A7W3TZV7</accession>
<dbReference type="PROSITE" id="PS50930">
    <property type="entry name" value="HTH_LYTTR"/>
    <property type="match status" value="1"/>
</dbReference>
<dbReference type="PANTHER" id="PTHR37299">
    <property type="entry name" value="TRANSCRIPTIONAL REGULATOR-RELATED"/>
    <property type="match status" value="1"/>
</dbReference>
<dbReference type="EMBL" id="JACIUY010000050">
    <property type="protein sequence ID" value="MBB1086065.1"/>
    <property type="molecule type" value="Genomic_DNA"/>
</dbReference>
<evidence type="ECO:0000313" key="9">
    <source>
        <dbReference type="Proteomes" id="UP000544052"/>
    </source>
</evidence>
<dbReference type="SMART" id="SM00850">
    <property type="entry name" value="LytTR"/>
    <property type="match status" value="1"/>
</dbReference>
<dbReference type="InterPro" id="IPR011006">
    <property type="entry name" value="CheY-like_superfamily"/>
</dbReference>
<dbReference type="GO" id="GO:0003677">
    <property type="term" value="F:DNA binding"/>
    <property type="evidence" value="ECO:0007669"/>
    <property type="project" value="UniProtKB-KW"/>
</dbReference>
<sequence>MLKIFIMEDNPQQLAHYTELVREICKKFHENEIELTTCRSTEEMLAVMPEASADNVFIFDIDINSNKRAGLQLSQVIRNRDRLAQIIFITVHDEFLYTTYKYRVTALDFIAKDRGNIRQELSIDLKRIIHEHKKRNSTPVFTYKSYNQTSTIPLDDICYFASNKENSHASTIHTVDHQAIQIHQNLREIEKQDSRFFRAHRGYLINPRQVRKVDFYYRKADFYNSDSCPISQRHARKLLQLIKEDE</sequence>
<feature type="domain" description="HTH LytTR-type" evidence="5">
    <location>
        <begin position="141"/>
        <end position="244"/>
    </location>
</feature>
<dbReference type="Pfam" id="PF00072">
    <property type="entry name" value="Response_reg"/>
    <property type="match status" value="1"/>
</dbReference>
<comment type="function">
    <text evidence="4">Required for high-level post-exponential phase expression of a series of secreted proteins.</text>
</comment>